<dbReference type="AlphaFoldDB" id="A0A2A2LA39"/>
<dbReference type="OrthoDB" id="6582154at2759"/>
<evidence type="ECO:0000313" key="3">
    <source>
        <dbReference type="Proteomes" id="UP000218231"/>
    </source>
</evidence>
<proteinExistence type="predicted"/>
<accession>A0A2A2LA39</accession>
<dbReference type="Gene3D" id="2.120.10.80">
    <property type="entry name" value="Kelch-type beta propeller"/>
    <property type="match status" value="1"/>
</dbReference>
<dbReference type="EMBL" id="LIAE01006998">
    <property type="protein sequence ID" value="PAV83059.1"/>
    <property type="molecule type" value="Genomic_DNA"/>
</dbReference>
<dbReference type="STRING" id="2018661.A0A2A2LA39"/>
<reference evidence="2 3" key="1">
    <citation type="journal article" date="2017" name="Curr. Biol.">
        <title>Genome architecture and evolution of a unichromosomal asexual nematode.</title>
        <authorList>
            <person name="Fradin H."/>
            <person name="Zegar C."/>
            <person name="Gutwein M."/>
            <person name="Lucas J."/>
            <person name="Kovtun M."/>
            <person name="Corcoran D."/>
            <person name="Baugh L.R."/>
            <person name="Kiontke K."/>
            <person name="Gunsalus K."/>
            <person name="Fitch D.H."/>
            <person name="Piano F."/>
        </authorList>
    </citation>
    <scope>NUCLEOTIDE SEQUENCE [LARGE SCALE GENOMIC DNA]</scope>
    <source>
        <strain evidence="2">PF1309</strain>
    </source>
</reference>
<dbReference type="PANTHER" id="PTHR45632:SF30">
    <property type="entry name" value="BTB DOMAIN-CONTAINING PROTEIN"/>
    <property type="match status" value="1"/>
</dbReference>
<sequence>MYHYIFSGDTVTFKSCLCFDPSAPVDSRISQIADMNYARRDHSLIVTNGKLYAVGGFGDGYCNSIEEYDPQTNKWREVGKLATATLSCQQVRTDDNNDNFEDRNDRFEIEIEIGNSPLDRFFTSVLSGQNNYASNNFAFDLINARFRGLERNFVLGKYFPSPQLILDAGGLRLYEKYTMPVEPGDVYLGVAPNSEEETNFDVVLVIAPEVDYFDENLRKVGKIKDLPVQLMEKRDDKYIDFEIIEVKCVTTIK</sequence>
<keyword evidence="1" id="KW-0880">Kelch repeat</keyword>
<evidence type="ECO:0000313" key="2">
    <source>
        <dbReference type="EMBL" id="PAV83059.1"/>
    </source>
</evidence>
<gene>
    <name evidence="2" type="ORF">WR25_02592</name>
</gene>
<dbReference type="InterPro" id="IPR006652">
    <property type="entry name" value="Kelch_1"/>
</dbReference>
<dbReference type="PANTHER" id="PTHR45632">
    <property type="entry name" value="LD33804P"/>
    <property type="match status" value="1"/>
</dbReference>
<dbReference type="SUPFAM" id="SSF117281">
    <property type="entry name" value="Kelch motif"/>
    <property type="match status" value="1"/>
</dbReference>
<dbReference type="InterPro" id="IPR015915">
    <property type="entry name" value="Kelch-typ_b-propeller"/>
</dbReference>
<keyword evidence="3" id="KW-1185">Reference proteome</keyword>
<organism evidence="2 3">
    <name type="scientific">Diploscapter pachys</name>
    <dbReference type="NCBI Taxonomy" id="2018661"/>
    <lineage>
        <taxon>Eukaryota</taxon>
        <taxon>Metazoa</taxon>
        <taxon>Ecdysozoa</taxon>
        <taxon>Nematoda</taxon>
        <taxon>Chromadorea</taxon>
        <taxon>Rhabditida</taxon>
        <taxon>Rhabditina</taxon>
        <taxon>Rhabditomorpha</taxon>
        <taxon>Rhabditoidea</taxon>
        <taxon>Rhabditidae</taxon>
        <taxon>Diploscapter</taxon>
    </lineage>
</organism>
<protein>
    <submittedName>
        <fullName evidence="2">Uncharacterized protein</fullName>
    </submittedName>
</protein>
<comment type="caution">
    <text evidence="2">The sequence shown here is derived from an EMBL/GenBank/DDBJ whole genome shotgun (WGS) entry which is preliminary data.</text>
</comment>
<dbReference type="SMART" id="SM00612">
    <property type="entry name" value="Kelch"/>
    <property type="match status" value="1"/>
</dbReference>
<name>A0A2A2LA39_9BILA</name>
<dbReference type="Proteomes" id="UP000218231">
    <property type="component" value="Unassembled WGS sequence"/>
</dbReference>
<evidence type="ECO:0000256" key="1">
    <source>
        <dbReference type="ARBA" id="ARBA00022441"/>
    </source>
</evidence>
<dbReference type="Pfam" id="PF01344">
    <property type="entry name" value="Kelch_1"/>
    <property type="match status" value="1"/>
</dbReference>